<dbReference type="AlphaFoldDB" id="A0A0D2CW60"/>
<dbReference type="EMBL" id="KN847040">
    <property type="protein sequence ID" value="KIW34075.1"/>
    <property type="molecule type" value="Genomic_DNA"/>
</dbReference>
<feature type="compositionally biased region" description="Basic and acidic residues" evidence="1">
    <location>
        <begin position="87"/>
        <end position="99"/>
    </location>
</feature>
<dbReference type="HOGENOM" id="CLU_1277504_0_0_1"/>
<dbReference type="RefSeq" id="XP_016254291.1">
    <property type="nucleotide sequence ID" value="XM_016387363.1"/>
</dbReference>
<keyword evidence="3" id="KW-1185">Reference proteome</keyword>
<evidence type="ECO:0000313" key="2">
    <source>
        <dbReference type="EMBL" id="KIW34075.1"/>
    </source>
</evidence>
<evidence type="ECO:0000313" key="3">
    <source>
        <dbReference type="Proteomes" id="UP000054466"/>
    </source>
</evidence>
<protein>
    <submittedName>
        <fullName evidence="2">Uncharacterized protein</fullName>
    </submittedName>
</protein>
<gene>
    <name evidence="2" type="ORF">PV07_00875</name>
</gene>
<dbReference type="GeneID" id="27340069"/>
<dbReference type="VEuPathDB" id="FungiDB:PV07_00875"/>
<feature type="region of interest" description="Disordered" evidence="1">
    <location>
        <begin position="82"/>
        <end position="109"/>
    </location>
</feature>
<evidence type="ECO:0000256" key="1">
    <source>
        <dbReference type="SAM" id="MobiDB-lite"/>
    </source>
</evidence>
<name>A0A0D2CW60_9EURO</name>
<proteinExistence type="predicted"/>
<reference evidence="2 3" key="1">
    <citation type="submission" date="2015-01" db="EMBL/GenBank/DDBJ databases">
        <title>The Genome Sequence of Cladophialophora immunda CBS83496.</title>
        <authorList>
            <consortium name="The Broad Institute Genomics Platform"/>
            <person name="Cuomo C."/>
            <person name="de Hoog S."/>
            <person name="Gorbushina A."/>
            <person name="Stielow B."/>
            <person name="Teixiera M."/>
            <person name="Abouelleil A."/>
            <person name="Chapman S.B."/>
            <person name="Priest M."/>
            <person name="Young S.K."/>
            <person name="Wortman J."/>
            <person name="Nusbaum C."/>
            <person name="Birren B."/>
        </authorList>
    </citation>
    <scope>NUCLEOTIDE SEQUENCE [LARGE SCALE GENOMIC DNA]</scope>
    <source>
        <strain evidence="2 3">CBS 83496</strain>
    </source>
</reference>
<sequence length="216" mass="26216">MATYRYIWVPSHGTSERHPRYTRVRVVDNDIRRGSGRNDYYGRRIHDADVNEVYLSRRSDERDIDDADVYRPRGSRRYDERDIDDADVYRPRGSRRYDERDTDDADVNRYRGSRRSDYVRDIYDAEVDERRVSRRSDERDIYDDERDALQRSNRYRHHYDNDFYEDRHYEGRKNARREDNVYPAVSVYSDKATTVTVEKKRTANGKSTRIVIYPTR</sequence>
<dbReference type="Proteomes" id="UP000054466">
    <property type="component" value="Unassembled WGS sequence"/>
</dbReference>
<accession>A0A0D2CW60</accession>
<organism evidence="2 3">
    <name type="scientific">Cladophialophora immunda</name>
    <dbReference type="NCBI Taxonomy" id="569365"/>
    <lineage>
        <taxon>Eukaryota</taxon>
        <taxon>Fungi</taxon>
        <taxon>Dikarya</taxon>
        <taxon>Ascomycota</taxon>
        <taxon>Pezizomycotina</taxon>
        <taxon>Eurotiomycetes</taxon>
        <taxon>Chaetothyriomycetidae</taxon>
        <taxon>Chaetothyriales</taxon>
        <taxon>Herpotrichiellaceae</taxon>
        <taxon>Cladophialophora</taxon>
    </lineage>
</organism>